<comment type="caution">
    <text evidence="1">The sequence shown here is derived from an EMBL/GenBank/DDBJ whole genome shotgun (WGS) entry which is preliminary data.</text>
</comment>
<dbReference type="RefSeq" id="WP_263746071.1">
    <property type="nucleotide sequence ID" value="NZ_JAOWRF010000196.1"/>
</dbReference>
<reference evidence="1 2" key="1">
    <citation type="submission" date="2022-10" db="EMBL/GenBank/DDBJ databases">
        <title>Identification of biosynthetic pathway for the production of the potent trypsin inhibitor radiosumin.</title>
        <authorList>
            <person name="Fewer D.P."/>
            <person name="Delbaje E."/>
            <person name="Ouyang X."/>
            <person name="Agostino P.D."/>
            <person name="Wahlsten M."/>
            <person name="Jokela J."/>
            <person name="Permi P."/>
            <person name="Haapaniemi E."/>
            <person name="Koistinen H."/>
        </authorList>
    </citation>
    <scope>NUCLEOTIDE SEQUENCE [LARGE SCALE GENOMIC DNA]</scope>
    <source>
        <strain evidence="1 2">NIES-515</strain>
    </source>
</reference>
<protein>
    <submittedName>
        <fullName evidence="1">Uncharacterized protein</fullName>
    </submittedName>
</protein>
<evidence type="ECO:0000313" key="2">
    <source>
        <dbReference type="Proteomes" id="UP001526143"/>
    </source>
</evidence>
<organism evidence="1 2">
    <name type="scientific">Plectonema radiosum NIES-515</name>
    <dbReference type="NCBI Taxonomy" id="2986073"/>
    <lineage>
        <taxon>Bacteria</taxon>
        <taxon>Bacillati</taxon>
        <taxon>Cyanobacteriota</taxon>
        <taxon>Cyanophyceae</taxon>
        <taxon>Oscillatoriophycideae</taxon>
        <taxon>Oscillatoriales</taxon>
        <taxon>Microcoleaceae</taxon>
        <taxon>Plectonema</taxon>
    </lineage>
</organism>
<dbReference type="Proteomes" id="UP001526143">
    <property type="component" value="Unassembled WGS sequence"/>
</dbReference>
<proteinExistence type="predicted"/>
<keyword evidence="2" id="KW-1185">Reference proteome</keyword>
<name>A0ABT3AZE6_9CYAN</name>
<gene>
    <name evidence="1" type="ORF">OGM63_13375</name>
</gene>
<dbReference type="EMBL" id="JAOWRF010000196">
    <property type="protein sequence ID" value="MCV3214492.1"/>
    <property type="molecule type" value="Genomic_DNA"/>
</dbReference>
<evidence type="ECO:0000313" key="1">
    <source>
        <dbReference type="EMBL" id="MCV3214492.1"/>
    </source>
</evidence>
<accession>A0ABT3AZE6</accession>
<sequence>MLAYDNLKLAFRSVKRASQRANPQSYQLQYVYEIGCYWHKGNMISPNLLEIERSIGTLSLEEQEWLLERIKRQVQEKKLTAYKFIDKKYTNEQLAAMTKDLDIQTEIAENNKEFPVTEIDGLEKV</sequence>